<protein>
    <recommendedName>
        <fullName evidence="3">Lipoprotein</fullName>
    </recommendedName>
</protein>
<evidence type="ECO:0000313" key="2">
    <source>
        <dbReference type="Proteomes" id="UP001139125"/>
    </source>
</evidence>
<dbReference type="Proteomes" id="UP001139125">
    <property type="component" value="Unassembled WGS sequence"/>
</dbReference>
<gene>
    <name evidence="1" type="ORF">NM125_06370</name>
</gene>
<evidence type="ECO:0008006" key="3">
    <source>
        <dbReference type="Google" id="ProtNLM"/>
    </source>
</evidence>
<organism evidence="1 2">
    <name type="scientific">Gracilimonas sediminicola</name>
    <dbReference type="NCBI Taxonomy" id="2952158"/>
    <lineage>
        <taxon>Bacteria</taxon>
        <taxon>Pseudomonadati</taxon>
        <taxon>Balneolota</taxon>
        <taxon>Balneolia</taxon>
        <taxon>Balneolales</taxon>
        <taxon>Balneolaceae</taxon>
        <taxon>Gracilimonas</taxon>
    </lineage>
</organism>
<reference evidence="1" key="1">
    <citation type="submission" date="2022-06" db="EMBL/GenBank/DDBJ databases">
        <title>Gracilimonas sp. CAU 1638 isolated from sea sediment.</title>
        <authorList>
            <person name="Kim W."/>
        </authorList>
    </citation>
    <scope>NUCLEOTIDE SEQUENCE</scope>
    <source>
        <strain evidence="1">CAU 1638</strain>
    </source>
</reference>
<dbReference type="RefSeq" id="WP_255133934.1">
    <property type="nucleotide sequence ID" value="NZ_JANDBC010000001.1"/>
</dbReference>
<name>A0A9X2L2T6_9BACT</name>
<proteinExistence type="predicted"/>
<sequence>MKKTITKVLILPLLVLSLSGCFLKSVHPLFTAEEAILLEGLDGTFENGDQRWTFASDNNPKMLAELIRKYPDEDISFDPGEEDSLKMNAYLILFEETDEPNITPVLFLGKVGKLNGQYYLNLKLFDVDLGMSASPVITHRFNINTFSRIDVQDSKLVMEHLESSWIKDQILNNRVRIKHEVVQADYDDSTEILITASTPELQQFVEKYGDEEDAYQDPLTLKRVPDAVQ</sequence>
<accession>A0A9X2L2T6</accession>
<dbReference type="EMBL" id="JANDBC010000001">
    <property type="protein sequence ID" value="MCP9291202.1"/>
    <property type="molecule type" value="Genomic_DNA"/>
</dbReference>
<comment type="caution">
    <text evidence="1">The sequence shown here is derived from an EMBL/GenBank/DDBJ whole genome shotgun (WGS) entry which is preliminary data.</text>
</comment>
<dbReference type="AlphaFoldDB" id="A0A9X2L2T6"/>
<dbReference type="PROSITE" id="PS51257">
    <property type="entry name" value="PROKAR_LIPOPROTEIN"/>
    <property type="match status" value="1"/>
</dbReference>
<keyword evidence="2" id="KW-1185">Reference proteome</keyword>
<evidence type="ECO:0000313" key="1">
    <source>
        <dbReference type="EMBL" id="MCP9291202.1"/>
    </source>
</evidence>